<dbReference type="GO" id="GO:0006189">
    <property type="term" value="P:'de novo' IMP biosynthetic process"/>
    <property type="evidence" value="ECO:0007669"/>
    <property type="project" value="UniProtKB-UniPathway"/>
</dbReference>
<sequence length="320" mass="35613">MSSALVTTDLQDLTLVSRGKVRDVYRTSSESLLLFVATDRISVFDVILKDGIPDKGKILTRISLFWFERLKDIVPNHLVTADIDEMPEELRKYRDQLDGRSMLVKRAEVIPIEFIVRGYLTGSAWAEYKKTGTMHGMPLPDGMIESQRLPQPSVTPSTKAEQGAHDENISPDRGAHRLAGQLIGSELYSGVAALALRLYSTAAEYAYSHGLILADTKFEFGLIPSTSDASKDEVILVDEVLTPDSSRYWPLDQYVPGKPQPSFDKQYVRDWLVSVGYRKGLESGPGGNGEGWGVDETVIQGTRKRYLEAEAMLKNERAEA</sequence>
<feature type="compositionally biased region" description="Polar residues" evidence="10">
    <location>
        <begin position="149"/>
        <end position="160"/>
    </location>
</feature>
<dbReference type="PANTHER" id="PTHR43700:SF1">
    <property type="entry name" value="PHOSPHORIBOSYLAMINOIMIDAZOLE-SUCCINOCARBOXAMIDE SYNTHASE"/>
    <property type="match status" value="1"/>
</dbReference>
<dbReference type="FunFam" id="3.30.200.20:FF:000392">
    <property type="entry name" value="Phosphoribosylaminoimidazole-succinocarboxamide synthase"/>
    <property type="match status" value="1"/>
</dbReference>
<dbReference type="GO" id="GO:0004639">
    <property type="term" value="F:phosphoribosylaminoimidazolesuccinocarboxamide synthase activity"/>
    <property type="evidence" value="ECO:0007669"/>
    <property type="project" value="UniProtKB-EC"/>
</dbReference>
<dbReference type="PROSITE" id="PS01057">
    <property type="entry name" value="SAICAR_SYNTHETASE_1"/>
    <property type="match status" value="1"/>
</dbReference>
<evidence type="ECO:0000256" key="4">
    <source>
        <dbReference type="ARBA" id="ARBA00016460"/>
    </source>
</evidence>
<dbReference type="GO" id="GO:0005737">
    <property type="term" value="C:cytoplasm"/>
    <property type="evidence" value="ECO:0007669"/>
    <property type="project" value="TreeGrafter"/>
</dbReference>
<dbReference type="InterPro" id="IPR028923">
    <property type="entry name" value="SAICAR_synt/ADE2_N"/>
</dbReference>
<dbReference type="NCBIfam" id="TIGR00081">
    <property type="entry name" value="purC"/>
    <property type="match status" value="1"/>
</dbReference>
<keyword evidence="7" id="KW-0658">Purine biosynthesis</keyword>
<evidence type="ECO:0000256" key="8">
    <source>
        <dbReference type="ARBA" id="ARBA00022840"/>
    </source>
</evidence>
<evidence type="ECO:0000256" key="1">
    <source>
        <dbReference type="ARBA" id="ARBA00004672"/>
    </source>
</evidence>
<keyword evidence="6" id="KW-0547">Nucleotide-binding</keyword>
<dbReference type="OrthoDB" id="9991235at2759"/>
<dbReference type="Gene3D" id="3.30.470.20">
    <property type="entry name" value="ATP-grasp fold, B domain"/>
    <property type="match status" value="1"/>
</dbReference>
<evidence type="ECO:0000256" key="5">
    <source>
        <dbReference type="ARBA" id="ARBA00022598"/>
    </source>
</evidence>
<dbReference type="InterPro" id="IPR018236">
    <property type="entry name" value="SAICAR_synthetase_CS"/>
</dbReference>
<reference evidence="13" key="2">
    <citation type="submission" date="2015-01" db="EMBL/GenBank/DDBJ databases">
        <title>Evolutionary Origins and Diversification of the Mycorrhizal Mutualists.</title>
        <authorList>
            <consortium name="DOE Joint Genome Institute"/>
            <consortium name="Mycorrhizal Genomics Consortium"/>
            <person name="Kohler A."/>
            <person name="Kuo A."/>
            <person name="Nagy L.G."/>
            <person name="Floudas D."/>
            <person name="Copeland A."/>
            <person name="Barry K.W."/>
            <person name="Cichocki N."/>
            <person name="Veneault-Fourrey C."/>
            <person name="LaButti K."/>
            <person name="Lindquist E.A."/>
            <person name="Lipzen A."/>
            <person name="Lundell T."/>
            <person name="Morin E."/>
            <person name="Murat C."/>
            <person name="Riley R."/>
            <person name="Ohm R."/>
            <person name="Sun H."/>
            <person name="Tunlid A."/>
            <person name="Henrissat B."/>
            <person name="Grigoriev I.V."/>
            <person name="Hibbett D.S."/>
            <person name="Martin F."/>
        </authorList>
    </citation>
    <scope>NUCLEOTIDE SEQUENCE [LARGE SCALE GENOMIC DNA]</scope>
    <source>
        <strain evidence="13">441</strain>
    </source>
</reference>
<reference evidence="12 13" key="1">
    <citation type="submission" date="2014-04" db="EMBL/GenBank/DDBJ databases">
        <authorList>
            <consortium name="DOE Joint Genome Institute"/>
            <person name="Kuo A."/>
            <person name="Kohler A."/>
            <person name="Costa M.D."/>
            <person name="Nagy L.G."/>
            <person name="Floudas D."/>
            <person name="Copeland A."/>
            <person name="Barry K.W."/>
            <person name="Cichocki N."/>
            <person name="Veneault-Fourrey C."/>
            <person name="LaButti K."/>
            <person name="Lindquist E.A."/>
            <person name="Lipzen A."/>
            <person name="Lundell T."/>
            <person name="Morin E."/>
            <person name="Murat C."/>
            <person name="Sun H."/>
            <person name="Tunlid A."/>
            <person name="Henrissat B."/>
            <person name="Grigoriev I.V."/>
            <person name="Hibbett D.S."/>
            <person name="Martin F."/>
            <person name="Nordberg H.P."/>
            <person name="Cantor M.N."/>
            <person name="Hua S.X."/>
        </authorList>
    </citation>
    <scope>NUCLEOTIDE SEQUENCE [LARGE SCALE GENOMIC DNA]</scope>
    <source>
        <strain evidence="12 13">441</strain>
    </source>
</reference>
<gene>
    <name evidence="12" type="ORF">PISMIDRAFT_671435</name>
</gene>
<dbReference type="GO" id="GO:0005524">
    <property type="term" value="F:ATP binding"/>
    <property type="evidence" value="ECO:0007669"/>
    <property type="project" value="UniProtKB-KW"/>
</dbReference>
<dbReference type="Gene3D" id="3.30.200.20">
    <property type="entry name" value="Phosphorylase Kinase, domain 1"/>
    <property type="match status" value="1"/>
</dbReference>
<keyword evidence="13" id="KW-1185">Reference proteome</keyword>
<dbReference type="AlphaFoldDB" id="A0A0D0A718"/>
<dbReference type="EMBL" id="KN833687">
    <property type="protein sequence ID" value="KIK30262.1"/>
    <property type="molecule type" value="Genomic_DNA"/>
</dbReference>
<dbReference type="HOGENOM" id="CLU_045637_0_0_1"/>
<dbReference type="STRING" id="765257.A0A0D0A718"/>
<comment type="similarity">
    <text evidence="2">Belongs to the SAICAR synthetase family.</text>
</comment>
<dbReference type="NCBIfam" id="NF010568">
    <property type="entry name" value="PRK13961.1"/>
    <property type="match status" value="1"/>
</dbReference>
<name>A0A0D0A718_9AGAM</name>
<dbReference type="InterPro" id="IPR001636">
    <property type="entry name" value="SAICAR_synth"/>
</dbReference>
<evidence type="ECO:0000256" key="3">
    <source>
        <dbReference type="ARBA" id="ARBA00012217"/>
    </source>
</evidence>
<dbReference type="CDD" id="cd01414">
    <property type="entry name" value="SAICAR_synt_Sc"/>
    <property type="match status" value="1"/>
</dbReference>
<organism evidence="12 13">
    <name type="scientific">Pisolithus microcarpus 441</name>
    <dbReference type="NCBI Taxonomy" id="765257"/>
    <lineage>
        <taxon>Eukaryota</taxon>
        <taxon>Fungi</taxon>
        <taxon>Dikarya</taxon>
        <taxon>Basidiomycota</taxon>
        <taxon>Agaricomycotina</taxon>
        <taxon>Agaricomycetes</taxon>
        <taxon>Agaricomycetidae</taxon>
        <taxon>Boletales</taxon>
        <taxon>Sclerodermatineae</taxon>
        <taxon>Pisolithaceae</taxon>
        <taxon>Pisolithus</taxon>
    </lineage>
</organism>
<dbReference type="SUPFAM" id="SSF56104">
    <property type="entry name" value="SAICAR synthase-like"/>
    <property type="match status" value="1"/>
</dbReference>
<protein>
    <recommendedName>
        <fullName evidence="4">Phosphoribosylaminoimidazole-succinocarboxamide synthase</fullName>
        <ecNumber evidence="3">6.3.2.6</ecNumber>
    </recommendedName>
    <alternativeName>
        <fullName evidence="9">SAICAR synthetase</fullName>
    </alternativeName>
</protein>
<evidence type="ECO:0000256" key="7">
    <source>
        <dbReference type="ARBA" id="ARBA00022755"/>
    </source>
</evidence>
<dbReference type="EC" id="6.3.2.6" evidence="3"/>
<evidence type="ECO:0000313" key="13">
    <source>
        <dbReference type="Proteomes" id="UP000054018"/>
    </source>
</evidence>
<evidence type="ECO:0000256" key="2">
    <source>
        <dbReference type="ARBA" id="ARBA00010190"/>
    </source>
</evidence>
<feature type="domain" description="SAICAR synthetase/ADE2 N-terminal" evidence="11">
    <location>
        <begin position="16"/>
        <end position="276"/>
    </location>
</feature>
<proteinExistence type="inferred from homology"/>
<dbReference type="Proteomes" id="UP000054018">
    <property type="component" value="Unassembled WGS sequence"/>
</dbReference>
<evidence type="ECO:0000256" key="6">
    <source>
        <dbReference type="ARBA" id="ARBA00022741"/>
    </source>
</evidence>
<dbReference type="Pfam" id="PF01259">
    <property type="entry name" value="SAICAR_synt"/>
    <property type="match status" value="1"/>
</dbReference>
<dbReference type="PANTHER" id="PTHR43700">
    <property type="entry name" value="PHOSPHORIBOSYLAMINOIMIDAZOLE-SUCCINOCARBOXAMIDE SYNTHASE"/>
    <property type="match status" value="1"/>
</dbReference>
<keyword evidence="8" id="KW-0067">ATP-binding</keyword>
<evidence type="ECO:0000256" key="9">
    <source>
        <dbReference type="ARBA" id="ARBA00030409"/>
    </source>
</evidence>
<feature type="region of interest" description="Disordered" evidence="10">
    <location>
        <begin position="149"/>
        <end position="172"/>
    </location>
</feature>
<keyword evidence="5" id="KW-0436">Ligase</keyword>
<evidence type="ECO:0000259" key="11">
    <source>
        <dbReference type="Pfam" id="PF01259"/>
    </source>
</evidence>
<feature type="compositionally biased region" description="Basic and acidic residues" evidence="10">
    <location>
        <begin position="162"/>
        <end position="172"/>
    </location>
</feature>
<evidence type="ECO:0000313" key="12">
    <source>
        <dbReference type="EMBL" id="KIK30262.1"/>
    </source>
</evidence>
<dbReference type="UniPathway" id="UPA00074">
    <property type="reaction ID" value="UER00131"/>
</dbReference>
<dbReference type="HAMAP" id="MF_00137">
    <property type="entry name" value="SAICAR_synth"/>
    <property type="match status" value="1"/>
</dbReference>
<evidence type="ECO:0000256" key="10">
    <source>
        <dbReference type="SAM" id="MobiDB-lite"/>
    </source>
</evidence>
<accession>A0A0D0A718</accession>
<comment type="pathway">
    <text evidence="1">Purine metabolism; IMP biosynthesis via de novo pathway; 5-amino-1-(5-phospho-D-ribosyl)imidazole-4-carboxamide from 5-amino-1-(5-phospho-D-ribosyl)imidazole-4-carboxylate: step 1/2.</text>
</comment>
<dbReference type="PROSITE" id="PS01058">
    <property type="entry name" value="SAICAR_SYNTHETASE_2"/>
    <property type="match status" value="1"/>
</dbReference>
<dbReference type="FunFam" id="3.30.470.20:FF:000015">
    <property type="entry name" value="Phosphoribosylaminoimidazole-succinocarboxamide synthase"/>
    <property type="match status" value="1"/>
</dbReference>